<dbReference type="GO" id="GO:0016887">
    <property type="term" value="F:ATP hydrolysis activity"/>
    <property type="evidence" value="ECO:0007669"/>
    <property type="project" value="InterPro"/>
</dbReference>
<dbReference type="RefSeq" id="WP_203916502.1">
    <property type="nucleotide sequence ID" value="NZ_BONZ01000010.1"/>
</dbReference>
<gene>
    <name evidence="11" type="primary">ftsE</name>
    <name evidence="13" type="ORF">Raf01_09630</name>
</gene>
<evidence type="ECO:0000256" key="8">
    <source>
        <dbReference type="ARBA" id="ARBA00023306"/>
    </source>
</evidence>
<sequence length="226" mass="25265">MIRLEHVTKTYPKASRPSLDDVSVSIEKGDFVFFIGPSGSGKSTIIKLLLHEIQPNKGRVVVADRDVTALRSWKISAFRRQIGCVFQDFRLLPNRTAYENVAFALEVIGKSQGVARRVVPEVLELVGLGGKEHRYPHELSGGEQQRVAVARAFVNRPLILLADEPTGNLDPDTSIEIMRLLDRINRTGTTVVMVTHDSNIVNQMRRRVVEIESGKIVRDQPRGVYG</sequence>
<evidence type="ECO:0000256" key="9">
    <source>
        <dbReference type="ARBA" id="ARBA00054718"/>
    </source>
</evidence>
<evidence type="ECO:0000256" key="1">
    <source>
        <dbReference type="ARBA" id="ARBA00005417"/>
    </source>
</evidence>
<dbReference type="AlphaFoldDB" id="A0A8J3VNY7"/>
<comment type="similarity">
    <text evidence="1 11">Belongs to the ABC transporter superfamily.</text>
</comment>
<dbReference type="GO" id="GO:0005886">
    <property type="term" value="C:plasma membrane"/>
    <property type="evidence" value="ECO:0007669"/>
    <property type="project" value="UniProtKB-SubCell"/>
</dbReference>
<evidence type="ECO:0000259" key="12">
    <source>
        <dbReference type="PROSITE" id="PS50893"/>
    </source>
</evidence>
<dbReference type="InterPro" id="IPR003593">
    <property type="entry name" value="AAA+_ATPase"/>
</dbReference>
<dbReference type="Gene3D" id="3.40.50.300">
    <property type="entry name" value="P-loop containing nucleotide triphosphate hydrolases"/>
    <property type="match status" value="1"/>
</dbReference>
<dbReference type="InterPro" id="IPR027417">
    <property type="entry name" value="P-loop_NTPase"/>
</dbReference>
<keyword evidence="7 11" id="KW-0472">Membrane</keyword>
<dbReference type="Pfam" id="PF00005">
    <property type="entry name" value="ABC_tran"/>
    <property type="match status" value="1"/>
</dbReference>
<evidence type="ECO:0000256" key="10">
    <source>
        <dbReference type="ARBA" id="ARBA00063837"/>
    </source>
</evidence>
<dbReference type="InterPro" id="IPR015854">
    <property type="entry name" value="ABC_transpr_LolD-like"/>
</dbReference>
<evidence type="ECO:0000313" key="13">
    <source>
        <dbReference type="EMBL" id="GIH12791.1"/>
    </source>
</evidence>
<comment type="function">
    <text evidence="9">Part of the ABC transporter FtsEX involved in cellular division. Has ATPase activity.</text>
</comment>
<dbReference type="InterPro" id="IPR003439">
    <property type="entry name" value="ABC_transporter-like_ATP-bd"/>
</dbReference>
<dbReference type="SMART" id="SM00382">
    <property type="entry name" value="AAA"/>
    <property type="match status" value="1"/>
</dbReference>
<dbReference type="GO" id="GO:0051301">
    <property type="term" value="P:cell division"/>
    <property type="evidence" value="ECO:0007669"/>
    <property type="project" value="UniProtKB-UniRule"/>
</dbReference>
<dbReference type="NCBIfam" id="TIGR02673">
    <property type="entry name" value="FtsE"/>
    <property type="match status" value="1"/>
</dbReference>
<dbReference type="SUPFAM" id="SSF52540">
    <property type="entry name" value="P-loop containing nucleoside triphosphate hydrolases"/>
    <property type="match status" value="1"/>
</dbReference>
<keyword evidence="4 11" id="KW-0132">Cell division</keyword>
<comment type="subunit">
    <text evidence="10 11">Homodimer. Forms a membrane-associated complex with FtsX.</text>
</comment>
<dbReference type="PANTHER" id="PTHR24220">
    <property type="entry name" value="IMPORT ATP-BINDING PROTEIN"/>
    <property type="match status" value="1"/>
</dbReference>
<dbReference type="InterPro" id="IPR005286">
    <property type="entry name" value="Cell_div_FtsE"/>
</dbReference>
<keyword evidence="3 11" id="KW-1003">Cell membrane</keyword>
<dbReference type="GO" id="GO:0022857">
    <property type="term" value="F:transmembrane transporter activity"/>
    <property type="evidence" value="ECO:0007669"/>
    <property type="project" value="TreeGrafter"/>
</dbReference>
<keyword evidence="14" id="KW-1185">Reference proteome</keyword>
<evidence type="ECO:0000313" key="14">
    <source>
        <dbReference type="Proteomes" id="UP000642748"/>
    </source>
</evidence>
<comment type="subcellular location">
    <subcellularLocation>
        <location evidence="11">Cell membrane</location>
        <topology evidence="11">Peripheral membrane protein</topology>
        <orientation evidence="11">Cytoplasmic side</orientation>
    </subcellularLocation>
</comment>
<dbReference type="InterPro" id="IPR017871">
    <property type="entry name" value="ABC_transporter-like_CS"/>
</dbReference>
<reference evidence="13" key="1">
    <citation type="submission" date="2021-01" db="EMBL/GenBank/DDBJ databases">
        <title>Whole genome shotgun sequence of Rugosimonospora africana NBRC 104875.</title>
        <authorList>
            <person name="Komaki H."/>
            <person name="Tamura T."/>
        </authorList>
    </citation>
    <scope>NUCLEOTIDE SEQUENCE</scope>
    <source>
        <strain evidence="13">NBRC 104875</strain>
    </source>
</reference>
<dbReference type="PANTHER" id="PTHR24220:SF470">
    <property type="entry name" value="CELL DIVISION ATP-BINDING PROTEIN FTSE"/>
    <property type="match status" value="1"/>
</dbReference>
<keyword evidence="8 11" id="KW-0131">Cell cycle</keyword>
<comment type="caution">
    <text evidence="13">The sequence shown here is derived from an EMBL/GenBank/DDBJ whole genome shotgun (WGS) entry which is preliminary data.</text>
</comment>
<feature type="domain" description="ABC transporter" evidence="12">
    <location>
        <begin position="2"/>
        <end position="226"/>
    </location>
</feature>
<keyword evidence="6 11" id="KW-0067">ATP-binding</keyword>
<evidence type="ECO:0000256" key="5">
    <source>
        <dbReference type="ARBA" id="ARBA00022741"/>
    </source>
</evidence>
<accession>A0A8J3VNY7</accession>
<evidence type="ECO:0000256" key="3">
    <source>
        <dbReference type="ARBA" id="ARBA00022475"/>
    </source>
</evidence>
<keyword evidence="5 11" id="KW-0547">Nucleotide-binding</keyword>
<organism evidence="13 14">
    <name type="scientific">Rugosimonospora africana</name>
    <dbReference type="NCBI Taxonomy" id="556532"/>
    <lineage>
        <taxon>Bacteria</taxon>
        <taxon>Bacillati</taxon>
        <taxon>Actinomycetota</taxon>
        <taxon>Actinomycetes</taxon>
        <taxon>Micromonosporales</taxon>
        <taxon>Micromonosporaceae</taxon>
        <taxon>Rugosimonospora</taxon>
    </lineage>
</organism>
<dbReference type="PROSITE" id="PS00211">
    <property type="entry name" value="ABC_TRANSPORTER_1"/>
    <property type="match status" value="1"/>
</dbReference>
<evidence type="ECO:0000256" key="6">
    <source>
        <dbReference type="ARBA" id="ARBA00022840"/>
    </source>
</evidence>
<proteinExistence type="inferred from homology"/>
<dbReference type="FunFam" id="3.40.50.300:FF:000056">
    <property type="entry name" value="Cell division ATP-binding protein FtsE"/>
    <property type="match status" value="1"/>
</dbReference>
<protein>
    <recommendedName>
        <fullName evidence="2 11">Cell division ATP-binding protein FtsE</fullName>
    </recommendedName>
</protein>
<evidence type="ECO:0000256" key="4">
    <source>
        <dbReference type="ARBA" id="ARBA00022618"/>
    </source>
</evidence>
<evidence type="ECO:0000256" key="2">
    <source>
        <dbReference type="ARBA" id="ARBA00020019"/>
    </source>
</evidence>
<dbReference type="PROSITE" id="PS50893">
    <property type="entry name" value="ABC_TRANSPORTER_2"/>
    <property type="match status" value="1"/>
</dbReference>
<dbReference type="EMBL" id="BONZ01000010">
    <property type="protein sequence ID" value="GIH12791.1"/>
    <property type="molecule type" value="Genomic_DNA"/>
</dbReference>
<evidence type="ECO:0000256" key="7">
    <source>
        <dbReference type="ARBA" id="ARBA00023136"/>
    </source>
</evidence>
<name>A0A8J3VNY7_9ACTN</name>
<dbReference type="Proteomes" id="UP000642748">
    <property type="component" value="Unassembled WGS sequence"/>
</dbReference>
<evidence type="ECO:0000256" key="11">
    <source>
        <dbReference type="RuleBase" id="RU365094"/>
    </source>
</evidence>
<dbReference type="GO" id="GO:0005524">
    <property type="term" value="F:ATP binding"/>
    <property type="evidence" value="ECO:0007669"/>
    <property type="project" value="UniProtKB-UniRule"/>
</dbReference>